<dbReference type="AlphaFoldDB" id="A0A162UQT5"/>
<dbReference type="InterPro" id="IPR001810">
    <property type="entry name" value="F-box_dom"/>
</dbReference>
<name>A0A162UQT5_PHYB8</name>
<accession>A0A162UQT5</accession>
<dbReference type="InterPro" id="IPR032675">
    <property type="entry name" value="LRR_dom_sf"/>
</dbReference>
<dbReference type="CDD" id="cd09917">
    <property type="entry name" value="F-box_SF"/>
    <property type="match status" value="1"/>
</dbReference>
<dbReference type="Proteomes" id="UP000077315">
    <property type="component" value="Unassembled WGS sequence"/>
</dbReference>
<dbReference type="GeneID" id="29002781"/>
<keyword evidence="3" id="KW-1185">Reference proteome</keyword>
<dbReference type="InterPro" id="IPR036047">
    <property type="entry name" value="F-box-like_dom_sf"/>
</dbReference>
<evidence type="ECO:0000313" key="3">
    <source>
        <dbReference type="Proteomes" id="UP000077315"/>
    </source>
</evidence>
<organism evidence="2 3">
    <name type="scientific">Phycomyces blakesleeanus (strain ATCC 8743b / DSM 1359 / FGSC 10004 / NBRC 33097 / NRRL 1555)</name>
    <dbReference type="NCBI Taxonomy" id="763407"/>
    <lineage>
        <taxon>Eukaryota</taxon>
        <taxon>Fungi</taxon>
        <taxon>Fungi incertae sedis</taxon>
        <taxon>Mucoromycota</taxon>
        <taxon>Mucoromycotina</taxon>
        <taxon>Mucoromycetes</taxon>
        <taxon>Mucorales</taxon>
        <taxon>Phycomycetaceae</taxon>
        <taxon>Phycomyces</taxon>
    </lineage>
</organism>
<dbReference type="SUPFAM" id="SSF52047">
    <property type="entry name" value="RNI-like"/>
    <property type="match status" value="1"/>
</dbReference>
<gene>
    <name evidence="2" type="ORF">PHYBLDRAFT_68019</name>
</gene>
<evidence type="ECO:0000313" key="2">
    <source>
        <dbReference type="EMBL" id="OAD77173.1"/>
    </source>
</evidence>
<dbReference type="SUPFAM" id="SSF81383">
    <property type="entry name" value="F-box domain"/>
    <property type="match status" value="1"/>
</dbReference>
<dbReference type="VEuPathDB" id="FungiDB:PHYBLDRAFT_68019"/>
<evidence type="ECO:0000259" key="1">
    <source>
        <dbReference type="Pfam" id="PF12937"/>
    </source>
</evidence>
<dbReference type="Gene3D" id="3.80.10.10">
    <property type="entry name" value="Ribonuclease Inhibitor"/>
    <property type="match status" value="1"/>
</dbReference>
<feature type="domain" description="F-box" evidence="1">
    <location>
        <begin position="96"/>
        <end position="137"/>
    </location>
</feature>
<dbReference type="OrthoDB" id="2253782at2759"/>
<proteinExistence type="predicted"/>
<reference evidence="3" key="1">
    <citation type="submission" date="2015-06" db="EMBL/GenBank/DDBJ databases">
        <title>Expansion of signal transduction pathways in fungi by whole-genome duplication.</title>
        <authorList>
            <consortium name="DOE Joint Genome Institute"/>
            <person name="Corrochano L.M."/>
            <person name="Kuo A."/>
            <person name="Marcet-Houben M."/>
            <person name="Polaino S."/>
            <person name="Salamov A."/>
            <person name="Villalobos J.M."/>
            <person name="Alvarez M.I."/>
            <person name="Avalos J."/>
            <person name="Benito E.P."/>
            <person name="Benoit I."/>
            <person name="Burger G."/>
            <person name="Camino L.P."/>
            <person name="Canovas D."/>
            <person name="Cerda-Olmedo E."/>
            <person name="Cheng J.-F."/>
            <person name="Dominguez A."/>
            <person name="Elias M."/>
            <person name="Eslava A.P."/>
            <person name="Glaser F."/>
            <person name="Grimwood J."/>
            <person name="Gutierrez G."/>
            <person name="Heitman J."/>
            <person name="Henrissat B."/>
            <person name="Iturriaga E.A."/>
            <person name="Lang B.F."/>
            <person name="Lavin J.L."/>
            <person name="Lee S."/>
            <person name="Li W."/>
            <person name="Lindquist E."/>
            <person name="Lopez-Garcia S."/>
            <person name="Luque E.M."/>
            <person name="Marcos A.T."/>
            <person name="Martin J."/>
            <person name="McCluskey K."/>
            <person name="Medina H.R."/>
            <person name="Miralles-Duran A."/>
            <person name="Miyazaki A."/>
            <person name="Munoz-Torres E."/>
            <person name="Oguiza J.A."/>
            <person name="Ohm R."/>
            <person name="Olmedo M."/>
            <person name="Orejas M."/>
            <person name="Ortiz-Castellanos L."/>
            <person name="Pisabarro A.G."/>
            <person name="Rodriguez-Romero J."/>
            <person name="Ruiz-Herrera J."/>
            <person name="Ruiz-Vazquez R."/>
            <person name="Sanz C."/>
            <person name="Schackwitz W."/>
            <person name="Schmutz J."/>
            <person name="Shahriari M."/>
            <person name="Shelest E."/>
            <person name="Silva-Franco F."/>
            <person name="Soanes D."/>
            <person name="Syed K."/>
            <person name="Tagua V.G."/>
            <person name="Talbot N.J."/>
            <person name="Thon M."/>
            <person name="De vries R.P."/>
            <person name="Wiebenga A."/>
            <person name="Yadav J.S."/>
            <person name="Braun E.L."/>
            <person name="Baker S."/>
            <person name="Garre V."/>
            <person name="Horwitz B."/>
            <person name="Torres-Martinez S."/>
            <person name="Idnurm A."/>
            <person name="Herrera-Estrella A."/>
            <person name="Gabaldon T."/>
            <person name="Grigoriev I.V."/>
        </authorList>
    </citation>
    <scope>NUCLEOTIDE SEQUENCE [LARGE SCALE GENOMIC DNA]</scope>
    <source>
        <strain evidence="3">NRRL 1555(-)</strain>
    </source>
</reference>
<dbReference type="RefSeq" id="XP_018295213.1">
    <property type="nucleotide sequence ID" value="XM_018441875.1"/>
</dbReference>
<dbReference type="Pfam" id="PF12937">
    <property type="entry name" value="F-box-like"/>
    <property type="match status" value="1"/>
</dbReference>
<protein>
    <recommendedName>
        <fullName evidence="1">F-box domain-containing protein</fullName>
    </recommendedName>
</protein>
<dbReference type="EMBL" id="KV440975">
    <property type="protein sequence ID" value="OAD77173.1"/>
    <property type="molecule type" value="Genomic_DNA"/>
</dbReference>
<dbReference type="InParanoid" id="A0A162UQT5"/>
<sequence>MSWLRGLCFVHSLNYVFYSGETHEEIPTRSGVRLSWLNRVDCALYIFMVTPIIQVYPSLKLTISVPSVLNSHFKQSAFNPFFPSLFLSTASIMTPSDLPPDILTRIADYLSRTDKYSCAIACRGWVYPFQKALWKDMHAYSFESFKGTFSIIKATQNESVSPGAWVHNLCIYDCFVEADMSDIQVIDMIRCMPNLKYLCLKSVSYEDLHPRITMEDIRAMMAKARENASLTLGRNENKDMHSGKYILEFINTCTMLQKLEIRADKPNYYIALDVTDFDSMHQSLQELSSFKAGISLCPDFLATLDIIPNTTPAFSMTSIDINLKKYKYENGNGNTNKWNPLWLYYFGYKYPNLRSLKLNILGARHESIDPDQRQKVISLFHSNPNALKHLETFKFVANKTFESFDLILWELLYPLRVPIKHLTLSTGQDHQSSNLYTMHIGRILQSFSGTLNTLSVTGFTYNDNHQIPAPKLFPCCQFLTDLCIYGRGGTFNMDDILNKCVALKHLKLLSSEMFVNLKTKNGELKQQHGLQTLDLHRCSITSEVFNHISLRCRSLQHMSLCEVWITGSFSQKNGCLLLDMTHTFLKTLHVEKVKYGTSHQEMQRSEENIISMTLLSRLNDPSLSDVKDEIEKVEIGSKYQIAAPQNIAWIFSYEFEEIPSVYIVDRTDILDEEGADIARKYYQDFQLSKTQTLESNKPSHFSWIGELYKGYGEFRCGDIEEYTTD</sequence>